<sequence>MDLPPGFRFHPTDEEIIIHYLVKKALDRRFSARAIEEADLNKCEPWDLTKKEKMGEKEWFFCKKDRKYPTGMRTNRATESGYWKSTGKDKEIYKGKNCLVGMKKTLVFYRGRAPKGEKTNWIMHEYRLEGSFCSYNLSKTAKEEWVVCRIFRKNTEVLSRSNPGAEFPRMDSFKEQYFLDSHTLPPLMDVSCRPSSSFTTDEEGKFIIENSLSAIPEPNLNSYNQSSIPNSNFPSQVSLDLPFQYQDRISSTMKTCTTFPFREFDQTDLRIVAQNQGILDPGRTAYKMEQFSTTNSMVSISQDTARFGMEMANEMTTVASKGETERDKPFDDFEGPLFSPYISNLDYLWSY</sequence>
<organism evidence="6 7">
    <name type="scientific">Fraxinus pennsylvanica</name>
    <dbReference type="NCBI Taxonomy" id="56036"/>
    <lineage>
        <taxon>Eukaryota</taxon>
        <taxon>Viridiplantae</taxon>
        <taxon>Streptophyta</taxon>
        <taxon>Embryophyta</taxon>
        <taxon>Tracheophyta</taxon>
        <taxon>Spermatophyta</taxon>
        <taxon>Magnoliopsida</taxon>
        <taxon>eudicotyledons</taxon>
        <taxon>Gunneridae</taxon>
        <taxon>Pentapetalae</taxon>
        <taxon>asterids</taxon>
        <taxon>lamiids</taxon>
        <taxon>Lamiales</taxon>
        <taxon>Oleaceae</taxon>
        <taxon>Oleeae</taxon>
        <taxon>Fraxinus</taxon>
    </lineage>
</organism>
<keyword evidence="4" id="KW-0539">Nucleus</keyword>
<feature type="domain" description="NAC" evidence="5">
    <location>
        <begin position="3"/>
        <end position="153"/>
    </location>
</feature>
<keyword evidence="7" id="KW-1185">Reference proteome</keyword>
<dbReference type="InterPro" id="IPR003441">
    <property type="entry name" value="NAC-dom"/>
</dbReference>
<dbReference type="AlphaFoldDB" id="A0AAD2AJA6"/>
<keyword evidence="3" id="KW-0804">Transcription</keyword>
<dbReference type="EMBL" id="OU503058">
    <property type="protein sequence ID" value="CAI9787401.1"/>
    <property type="molecule type" value="Genomic_DNA"/>
</dbReference>
<accession>A0AAD2AJA6</accession>
<evidence type="ECO:0000313" key="7">
    <source>
        <dbReference type="Proteomes" id="UP000834106"/>
    </source>
</evidence>
<dbReference type="GO" id="GO:0005634">
    <property type="term" value="C:nucleus"/>
    <property type="evidence" value="ECO:0007669"/>
    <property type="project" value="UniProtKB-ARBA"/>
</dbReference>
<evidence type="ECO:0000313" key="6">
    <source>
        <dbReference type="EMBL" id="CAI9787401.1"/>
    </source>
</evidence>
<keyword evidence="1" id="KW-0805">Transcription regulation</keyword>
<reference evidence="6" key="1">
    <citation type="submission" date="2023-05" db="EMBL/GenBank/DDBJ databases">
        <authorList>
            <person name="Huff M."/>
        </authorList>
    </citation>
    <scope>NUCLEOTIDE SEQUENCE</scope>
</reference>
<dbReference type="InterPro" id="IPR036093">
    <property type="entry name" value="NAC_dom_sf"/>
</dbReference>
<dbReference type="GO" id="GO:0006355">
    <property type="term" value="P:regulation of DNA-templated transcription"/>
    <property type="evidence" value="ECO:0007669"/>
    <property type="project" value="InterPro"/>
</dbReference>
<dbReference type="FunFam" id="2.170.150.80:FF:000006">
    <property type="entry name" value="NAC domain-containing protein 100-like"/>
    <property type="match status" value="1"/>
</dbReference>
<protein>
    <recommendedName>
        <fullName evidence="5">NAC domain-containing protein</fullName>
    </recommendedName>
</protein>
<evidence type="ECO:0000256" key="4">
    <source>
        <dbReference type="ARBA" id="ARBA00023242"/>
    </source>
</evidence>
<dbReference type="SUPFAM" id="SSF101941">
    <property type="entry name" value="NAC domain"/>
    <property type="match status" value="1"/>
</dbReference>
<dbReference type="Gene3D" id="2.170.150.80">
    <property type="entry name" value="NAC domain"/>
    <property type="match status" value="1"/>
</dbReference>
<dbReference type="PROSITE" id="PS51005">
    <property type="entry name" value="NAC"/>
    <property type="match status" value="1"/>
</dbReference>
<proteinExistence type="predicted"/>
<dbReference type="Pfam" id="PF02365">
    <property type="entry name" value="NAM"/>
    <property type="match status" value="1"/>
</dbReference>
<evidence type="ECO:0000259" key="5">
    <source>
        <dbReference type="PROSITE" id="PS51005"/>
    </source>
</evidence>
<name>A0AAD2AJA6_9LAMI</name>
<dbReference type="GO" id="GO:0000976">
    <property type="term" value="F:transcription cis-regulatory region binding"/>
    <property type="evidence" value="ECO:0007669"/>
    <property type="project" value="UniProtKB-ARBA"/>
</dbReference>
<dbReference type="PANTHER" id="PTHR31744">
    <property type="entry name" value="PROTEIN CUP-SHAPED COTYLEDON 2-RELATED"/>
    <property type="match status" value="1"/>
</dbReference>
<dbReference type="Proteomes" id="UP000834106">
    <property type="component" value="Chromosome 23"/>
</dbReference>
<evidence type="ECO:0000256" key="1">
    <source>
        <dbReference type="ARBA" id="ARBA00023015"/>
    </source>
</evidence>
<evidence type="ECO:0000256" key="3">
    <source>
        <dbReference type="ARBA" id="ARBA00023163"/>
    </source>
</evidence>
<evidence type="ECO:0000256" key="2">
    <source>
        <dbReference type="ARBA" id="ARBA00023125"/>
    </source>
</evidence>
<dbReference type="PANTHER" id="PTHR31744:SF92">
    <property type="entry name" value="NAC DOMAIN-CONTAINING PROTEIN 87"/>
    <property type="match status" value="1"/>
</dbReference>
<gene>
    <name evidence="6" type="ORF">FPE_LOCUS34831</name>
</gene>
<keyword evidence="2" id="KW-0238">DNA-binding</keyword>